<evidence type="ECO:0000259" key="7">
    <source>
        <dbReference type="Pfam" id="PF00892"/>
    </source>
</evidence>
<evidence type="ECO:0000313" key="8">
    <source>
        <dbReference type="EMBL" id="KAK4594140.1"/>
    </source>
</evidence>
<gene>
    <name evidence="8" type="ORF">RGQ29_017998</name>
</gene>
<feature type="domain" description="EamA" evidence="7">
    <location>
        <begin position="26"/>
        <end position="137"/>
    </location>
</feature>
<name>A0AAN7FQH7_QUERU</name>
<dbReference type="Pfam" id="PF00892">
    <property type="entry name" value="EamA"/>
    <property type="match status" value="1"/>
</dbReference>
<feature type="transmembrane region" description="Helical" evidence="6">
    <location>
        <begin position="54"/>
        <end position="76"/>
    </location>
</feature>
<protein>
    <recommendedName>
        <fullName evidence="6">WAT1-related protein</fullName>
    </recommendedName>
</protein>
<proteinExistence type="inferred from homology"/>
<comment type="similarity">
    <text evidence="2 6">Belongs to the drug/metabolite transporter (DMT) superfamily. Plant drug/metabolite exporter (P-DME) (TC 2.A.7.4) family.</text>
</comment>
<dbReference type="AlphaFoldDB" id="A0AAN7FQH7"/>
<dbReference type="EMBL" id="JAXUIC010000004">
    <property type="protein sequence ID" value="KAK4594140.1"/>
    <property type="molecule type" value="Genomic_DNA"/>
</dbReference>
<feature type="transmembrane region" description="Helical" evidence="6">
    <location>
        <begin position="88"/>
        <end position="111"/>
    </location>
</feature>
<dbReference type="InterPro" id="IPR030184">
    <property type="entry name" value="WAT1-related"/>
</dbReference>
<dbReference type="Proteomes" id="UP001324115">
    <property type="component" value="Unassembled WGS sequence"/>
</dbReference>
<evidence type="ECO:0000256" key="2">
    <source>
        <dbReference type="ARBA" id="ARBA00007635"/>
    </source>
</evidence>
<dbReference type="InterPro" id="IPR000620">
    <property type="entry name" value="EamA_dom"/>
</dbReference>
<accession>A0AAN7FQH7</accession>
<evidence type="ECO:0000256" key="4">
    <source>
        <dbReference type="ARBA" id="ARBA00022989"/>
    </source>
</evidence>
<keyword evidence="3 6" id="KW-0812">Transmembrane</keyword>
<keyword evidence="4 6" id="KW-1133">Transmembrane helix</keyword>
<evidence type="ECO:0000256" key="3">
    <source>
        <dbReference type="ARBA" id="ARBA00022692"/>
    </source>
</evidence>
<sequence>MGEQREGVREGIGNIKQEKLSEKLKPYIYCIFANVCLAGFNIISKIYLNKGMSLYVLVTYGQAIGALTTALLAFLFERKNDCKISLPIVRNLFFLGLLGGVLGRALYYAGLEITSPAFASALCNLIPSMTFILAVLFRINYSNFKKFENLLLHYIHHGRVQSSLRLTGRFCSLFK</sequence>
<evidence type="ECO:0000256" key="6">
    <source>
        <dbReference type="RuleBase" id="RU363077"/>
    </source>
</evidence>
<comment type="subcellular location">
    <subcellularLocation>
        <location evidence="1 6">Membrane</location>
        <topology evidence="1 6">Multi-pass membrane protein</topology>
    </subcellularLocation>
</comment>
<organism evidence="8 9">
    <name type="scientific">Quercus rubra</name>
    <name type="common">Northern red oak</name>
    <name type="synonym">Quercus borealis</name>
    <dbReference type="NCBI Taxonomy" id="3512"/>
    <lineage>
        <taxon>Eukaryota</taxon>
        <taxon>Viridiplantae</taxon>
        <taxon>Streptophyta</taxon>
        <taxon>Embryophyta</taxon>
        <taxon>Tracheophyta</taxon>
        <taxon>Spermatophyta</taxon>
        <taxon>Magnoliopsida</taxon>
        <taxon>eudicotyledons</taxon>
        <taxon>Gunneridae</taxon>
        <taxon>Pentapetalae</taxon>
        <taxon>rosids</taxon>
        <taxon>fabids</taxon>
        <taxon>Fagales</taxon>
        <taxon>Fagaceae</taxon>
        <taxon>Quercus</taxon>
    </lineage>
</organism>
<keyword evidence="5 6" id="KW-0472">Membrane</keyword>
<reference evidence="8 9" key="1">
    <citation type="journal article" date="2023" name="G3 (Bethesda)">
        <title>A haplotype-resolved chromosome-scale genome for Quercus rubra L. provides insights into the genetics of adaptive traits for red oak species.</title>
        <authorList>
            <person name="Kapoor B."/>
            <person name="Jenkins J."/>
            <person name="Schmutz J."/>
            <person name="Zhebentyayeva T."/>
            <person name="Kuelheim C."/>
            <person name="Coggeshall M."/>
            <person name="Heim C."/>
            <person name="Lasky J.R."/>
            <person name="Leites L."/>
            <person name="Islam-Faridi N."/>
            <person name="Romero-Severson J."/>
            <person name="DeLeo V.L."/>
            <person name="Lucas S.M."/>
            <person name="Lazic D."/>
            <person name="Gailing O."/>
            <person name="Carlson J."/>
            <person name="Staton M."/>
        </authorList>
    </citation>
    <scope>NUCLEOTIDE SEQUENCE [LARGE SCALE GENOMIC DNA]</scope>
    <source>
        <strain evidence="8">Pseudo-F2</strain>
    </source>
</reference>
<comment type="caution">
    <text evidence="6">Lacks conserved residue(s) required for the propagation of feature annotation.</text>
</comment>
<dbReference type="GO" id="GO:0022857">
    <property type="term" value="F:transmembrane transporter activity"/>
    <property type="evidence" value="ECO:0007669"/>
    <property type="project" value="InterPro"/>
</dbReference>
<feature type="transmembrane region" description="Helical" evidence="6">
    <location>
        <begin position="117"/>
        <end position="137"/>
    </location>
</feature>
<feature type="transmembrane region" description="Helical" evidence="6">
    <location>
        <begin position="26"/>
        <end position="48"/>
    </location>
</feature>
<evidence type="ECO:0000256" key="1">
    <source>
        <dbReference type="ARBA" id="ARBA00004141"/>
    </source>
</evidence>
<evidence type="ECO:0000256" key="5">
    <source>
        <dbReference type="ARBA" id="ARBA00023136"/>
    </source>
</evidence>
<comment type="caution">
    <text evidence="8">The sequence shown here is derived from an EMBL/GenBank/DDBJ whole genome shotgun (WGS) entry which is preliminary data.</text>
</comment>
<dbReference type="GO" id="GO:0016020">
    <property type="term" value="C:membrane"/>
    <property type="evidence" value="ECO:0007669"/>
    <property type="project" value="UniProtKB-SubCell"/>
</dbReference>
<dbReference type="PANTHER" id="PTHR31218">
    <property type="entry name" value="WAT1-RELATED PROTEIN"/>
    <property type="match status" value="1"/>
</dbReference>
<evidence type="ECO:0000313" key="9">
    <source>
        <dbReference type="Proteomes" id="UP001324115"/>
    </source>
</evidence>
<keyword evidence="9" id="KW-1185">Reference proteome</keyword>